<evidence type="ECO:0000313" key="2">
    <source>
        <dbReference type="EMBL" id="OCA77272.1"/>
    </source>
</evidence>
<evidence type="ECO:0000256" key="1">
    <source>
        <dbReference type="SAM" id="Phobius"/>
    </source>
</evidence>
<keyword evidence="3" id="KW-1185">Reference proteome</keyword>
<dbReference type="EMBL" id="MAYH01000001">
    <property type="protein sequence ID" value="OCA77272.1"/>
    <property type="molecule type" value="Genomic_DNA"/>
</dbReference>
<name>A0A1B9A0D0_9FLAO</name>
<protein>
    <submittedName>
        <fullName evidence="2">Uncharacterized protein</fullName>
    </submittedName>
</protein>
<reference evidence="2 3" key="1">
    <citation type="submission" date="2016-07" db="EMBL/GenBank/DDBJ databases">
        <authorList>
            <person name="Jeong J.-J."/>
            <person name="Kim D.W."/>
            <person name="Sang M.K."/>
            <person name="Choi I.-G."/>
            <person name="Kim K.D."/>
        </authorList>
    </citation>
    <scope>NUCLEOTIDE SEQUENCE [LARGE SCALE GENOMIC DNA]</scope>
    <source>
        <strain evidence="2 3">UTM-3</strain>
    </source>
</reference>
<feature type="transmembrane region" description="Helical" evidence="1">
    <location>
        <begin position="18"/>
        <end position="38"/>
    </location>
</feature>
<keyword evidence="1" id="KW-1133">Transmembrane helix</keyword>
<dbReference type="SUPFAM" id="SSF48452">
    <property type="entry name" value="TPR-like"/>
    <property type="match status" value="1"/>
</dbReference>
<gene>
    <name evidence="2" type="ORF">BBI01_02070</name>
</gene>
<dbReference type="AlphaFoldDB" id="A0A1B9A0D0"/>
<proteinExistence type="predicted"/>
<dbReference type="Gene3D" id="1.25.40.10">
    <property type="entry name" value="Tetratricopeptide repeat domain"/>
    <property type="match status" value="1"/>
</dbReference>
<keyword evidence="1" id="KW-0472">Membrane</keyword>
<comment type="caution">
    <text evidence="2">The sequence shown here is derived from an EMBL/GenBank/DDBJ whole genome shotgun (WGS) entry which is preliminary data.</text>
</comment>
<feature type="transmembrane region" description="Helical" evidence="1">
    <location>
        <begin position="136"/>
        <end position="157"/>
    </location>
</feature>
<evidence type="ECO:0000313" key="3">
    <source>
        <dbReference type="Proteomes" id="UP000092651"/>
    </source>
</evidence>
<dbReference type="InterPro" id="IPR011990">
    <property type="entry name" value="TPR-like_helical_dom_sf"/>
</dbReference>
<keyword evidence="1" id="KW-0812">Transmembrane</keyword>
<sequence length="372" mass="42680">MDKKLNINAYIPICNNKYLNYTCLILIITSILIIIYSLNTTTGAEYSRTLSSLMLIQFLSFFAGSFLGFLFGFPSHNNNNSLLEKYQRNSSLKEITSWLTKIIVGITLVEFKDIFKYLKLIIHHLSYSLSKDDSHTVIIGSIIGTFFILGFIVFFILSVTTIFEELVVNDKNIESILTGEAMNPNIVYVHNEDKLNNHLNSDFSKMEQKDKQEILNYVSSNGVDKLNPLLTKRLGKFLYAMDEYELAAKAYEMAYIKDKDEKISLLNACYIKSKLLKDFDNSNKKLKELIKNEPTYAPAYYNLACNYNREYLEFKDAIKTDYVNTLKSKAEANLTEALRLDKGLYSEAKQDEALNGIDIEDIFSKSKDDNTE</sequence>
<organism evidence="2 3">
    <name type="scientific">Chryseobacterium artocarpi</name>
    <dbReference type="NCBI Taxonomy" id="1414727"/>
    <lineage>
        <taxon>Bacteria</taxon>
        <taxon>Pseudomonadati</taxon>
        <taxon>Bacteroidota</taxon>
        <taxon>Flavobacteriia</taxon>
        <taxon>Flavobacteriales</taxon>
        <taxon>Weeksellaceae</taxon>
        <taxon>Chryseobacterium group</taxon>
        <taxon>Chryseobacterium</taxon>
    </lineage>
</organism>
<feature type="transmembrane region" description="Helical" evidence="1">
    <location>
        <begin position="50"/>
        <end position="75"/>
    </location>
</feature>
<accession>A0A1B9A0D0</accession>
<dbReference type="Proteomes" id="UP000092651">
    <property type="component" value="Unassembled WGS sequence"/>
</dbReference>